<gene>
    <name evidence="12" type="primary">thrS</name>
    <name evidence="14" type="ORF">A3D64_00185</name>
</gene>
<keyword evidence="2 12" id="KW-0820">tRNA-binding</keyword>
<dbReference type="InterPro" id="IPR002320">
    <property type="entry name" value="Thr-tRNA-ligase_IIa"/>
</dbReference>
<evidence type="ECO:0000256" key="11">
    <source>
        <dbReference type="ARBA" id="ARBA00049515"/>
    </source>
</evidence>
<dbReference type="Pfam" id="PF07973">
    <property type="entry name" value="tRNA_SAD"/>
    <property type="match status" value="1"/>
</dbReference>
<dbReference type="InterPro" id="IPR033728">
    <property type="entry name" value="ThrRS_core"/>
</dbReference>
<evidence type="ECO:0000256" key="3">
    <source>
        <dbReference type="ARBA" id="ARBA00022598"/>
    </source>
</evidence>
<organism evidence="14 15">
    <name type="scientific">Candidatus Wildermuthbacteria bacterium RIFCSPHIGHO2_02_FULL_49_9</name>
    <dbReference type="NCBI Taxonomy" id="1802456"/>
    <lineage>
        <taxon>Bacteria</taxon>
        <taxon>Candidatus Wildermuthiibacteriota</taxon>
    </lineage>
</organism>
<evidence type="ECO:0000256" key="9">
    <source>
        <dbReference type="ARBA" id="ARBA00022917"/>
    </source>
</evidence>
<dbReference type="GO" id="GO:0004829">
    <property type="term" value="F:threonine-tRNA ligase activity"/>
    <property type="evidence" value="ECO:0007669"/>
    <property type="project" value="UniProtKB-UniRule"/>
</dbReference>
<dbReference type="PANTHER" id="PTHR11451">
    <property type="entry name" value="THREONINE-TRNA LIGASE"/>
    <property type="match status" value="1"/>
</dbReference>
<comment type="catalytic activity">
    <reaction evidence="11 12">
        <text>tRNA(Thr) + L-threonine + ATP = L-threonyl-tRNA(Thr) + AMP + diphosphate + H(+)</text>
        <dbReference type="Rhea" id="RHEA:24624"/>
        <dbReference type="Rhea" id="RHEA-COMP:9670"/>
        <dbReference type="Rhea" id="RHEA-COMP:9704"/>
        <dbReference type="ChEBI" id="CHEBI:15378"/>
        <dbReference type="ChEBI" id="CHEBI:30616"/>
        <dbReference type="ChEBI" id="CHEBI:33019"/>
        <dbReference type="ChEBI" id="CHEBI:57926"/>
        <dbReference type="ChEBI" id="CHEBI:78442"/>
        <dbReference type="ChEBI" id="CHEBI:78534"/>
        <dbReference type="ChEBI" id="CHEBI:456215"/>
        <dbReference type="EC" id="6.1.1.3"/>
    </reaction>
</comment>
<evidence type="ECO:0000256" key="2">
    <source>
        <dbReference type="ARBA" id="ARBA00022555"/>
    </source>
</evidence>
<feature type="region of interest" description="Catalytic" evidence="12">
    <location>
        <begin position="192"/>
        <end position="483"/>
    </location>
</feature>
<feature type="binding site" evidence="12">
    <location>
        <position position="460"/>
    </location>
    <ligand>
        <name>Zn(2+)</name>
        <dbReference type="ChEBI" id="CHEBI:29105"/>
        <note>catalytic</note>
    </ligand>
</feature>
<evidence type="ECO:0000259" key="13">
    <source>
        <dbReference type="PROSITE" id="PS50862"/>
    </source>
</evidence>
<dbReference type="InterPro" id="IPR004154">
    <property type="entry name" value="Anticodon-bd"/>
</dbReference>
<dbReference type="InterPro" id="IPR002314">
    <property type="entry name" value="aa-tRNA-synt_IIb"/>
</dbReference>
<dbReference type="PROSITE" id="PS50862">
    <property type="entry name" value="AA_TRNA_LIGASE_II"/>
    <property type="match status" value="1"/>
</dbReference>
<evidence type="ECO:0000256" key="10">
    <source>
        <dbReference type="ARBA" id="ARBA00023146"/>
    </source>
</evidence>
<dbReference type="FunFam" id="3.30.930.10:FF:000002">
    <property type="entry name" value="Threonine--tRNA ligase"/>
    <property type="match status" value="1"/>
</dbReference>
<keyword evidence="8 12" id="KW-0694">RNA-binding</keyword>
<evidence type="ECO:0000256" key="5">
    <source>
        <dbReference type="ARBA" id="ARBA00022741"/>
    </source>
</evidence>
<dbReference type="InterPro" id="IPR036621">
    <property type="entry name" value="Anticodon-bd_dom_sf"/>
</dbReference>
<comment type="subunit">
    <text evidence="12">Homodimer.</text>
</comment>
<evidence type="ECO:0000256" key="12">
    <source>
        <dbReference type="HAMAP-Rule" id="MF_00184"/>
    </source>
</evidence>
<dbReference type="Proteomes" id="UP000178613">
    <property type="component" value="Unassembled WGS sequence"/>
</dbReference>
<protein>
    <recommendedName>
        <fullName evidence="12">Threonine--tRNA ligase</fullName>
        <ecNumber evidence="12">6.1.1.3</ecNumber>
    </recommendedName>
    <alternativeName>
        <fullName evidence="12">Threonyl-tRNA synthetase</fullName>
        <shortName evidence="12">ThrRS</shortName>
    </alternativeName>
</protein>
<dbReference type="SUPFAM" id="SSF52954">
    <property type="entry name" value="Class II aaRS ABD-related"/>
    <property type="match status" value="1"/>
</dbReference>
<accession>A0A1G2RFK6</accession>
<dbReference type="InterPro" id="IPR006195">
    <property type="entry name" value="aa-tRNA-synth_II"/>
</dbReference>
<name>A0A1G2RFK6_9BACT</name>
<dbReference type="SUPFAM" id="SSF55681">
    <property type="entry name" value="Class II aaRS and biotin synthetases"/>
    <property type="match status" value="1"/>
</dbReference>
<dbReference type="SUPFAM" id="SSF55186">
    <property type="entry name" value="ThrRS/AlaRS common domain"/>
    <property type="match status" value="1"/>
</dbReference>
<keyword evidence="10 12" id="KW-0030">Aminoacyl-tRNA synthetase</keyword>
<dbReference type="Gene3D" id="3.40.50.800">
    <property type="entry name" value="Anticodon-binding domain"/>
    <property type="match status" value="1"/>
</dbReference>
<dbReference type="CDD" id="cd00771">
    <property type="entry name" value="ThrRS_core"/>
    <property type="match status" value="1"/>
</dbReference>
<feature type="binding site" evidence="12">
    <location>
        <position position="334"/>
    </location>
    <ligand>
        <name>Zn(2+)</name>
        <dbReference type="ChEBI" id="CHEBI:29105"/>
        <note>catalytic</note>
    </ligand>
</feature>
<evidence type="ECO:0000256" key="6">
    <source>
        <dbReference type="ARBA" id="ARBA00022833"/>
    </source>
</evidence>
<dbReference type="CDD" id="cd00860">
    <property type="entry name" value="ThrRS_anticodon"/>
    <property type="match status" value="1"/>
</dbReference>
<evidence type="ECO:0000256" key="7">
    <source>
        <dbReference type="ARBA" id="ARBA00022840"/>
    </source>
</evidence>
<reference evidence="14 15" key="1">
    <citation type="journal article" date="2016" name="Nat. Commun.">
        <title>Thousands of microbial genomes shed light on interconnected biogeochemical processes in an aquifer system.</title>
        <authorList>
            <person name="Anantharaman K."/>
            <person name="Brown C.T."/>
            <person name="Hug L.A."/>
            <person name="Sharon I."/>
            <person name="Castelle C.J."/>
            <person name="Probst A.J."/>
            <person name="Thomas B.C."/>
            <person name="Singh A."/>
            <person name="Wilkins M.J."/>
            <person name="Karaoz U."/>
            <person name="Brodie E.L."/>
            <person name="Williams K.H."/>
            <person name="Hubbard S.S."/>
            <person name="Banfield J.F."/>
        </authorList>
    </citation>
    <scope>NUCLEOTIDE SEQUENCE [LARGE SCALE GENOMIC DNA]</scope>
</reference>
<dbReference type="PRINTS" id="PR01047">
    <property type="entry name" value="TRNASYNTHTHR"/>
</dbReference>
<keyword evidence="12" id="KW-0963">Cytoplasm</keyword>
<dbReference type="GO" id="GO:0005524">
    <property type="term" value="F:ATP binding"/>
    <property type="evidence" value="ECO:0007669"/>
    <property type="project" value="UniProtKB-UniRule"/>
</dbReference>
<proteinExistence type="inferred from homology"/>
<dbReference type="NCBIfam" id="TIGR00418">
    <property type="entry name" value="thrS"/>
    <property type="match status" value="1"/>
</dbReference>
<keyword evidence="9 12" id="KW-0648">Protein biosynthesis</keyword>
<dbReference type="EMBL" id="MHUB01000008">
    <property type="protein sequence ID" value="OHA71169.1"/>
    <property type="molecule type" value="Genomic_DNA"/>
</dbReference>
<dbReference type="PANTHER" id="PTHR11451:SF44">
    <property type="entry name" value="THREONINE--TRNA LIGASE, CHLOROPLASTIC_MITOCHONDRIAL 2"/>
    <property type="match status" value="1"/>
</dbReference>
<dbReference type="Gene3D" id="3.30.54.20">
    <property type="match status" value="1"/>
</dbReference>
<keyword evidence="7 12" id="KW-0067">ATP-binding</keyword>
<dbReference type="SMART" id="SM00863">
    <property type="entry name" value="tRNA_SAD"/>
    <property type="match status" value="1"/>
</dbReference>
<dbReference type="GO" id="GO:0046872">
    <property type="term" value="F:metal ion binding"/>
    <property type="evidence" value="ECO:0007669"/>
    <property type="project" value="UniProtKB-KW"/>
</dbReference>
<keyword evidence="5 12" id="KW-0547">Nucleotide-binding</keyword>
<keyword evidence="3 12" id="KW-0436">Ligase</keyword>
<dbReference type="GO" id="GO:0000049">
    <property type="term" value="F:tRNA binding"/>
    <property type="evidence" value="ECO:0007669"/>
    <property type="project" value="UniProtKB-KW"/>
</dbReference>
<dbReference type="FunFam" id="3.40.50.800:FF:000001">
    <property type="entry name" value="Threonine--tRNA ligase"/>
    <property type="match status" value="1"/>
</dbReference>
<dbReference type="InterPro" id="IPR045864">
    <property type="entry name" value="aa-tRNA-synth_II/BPL/LPL"/>
</dbReference>
<feature type="binding site" evidence="12">
    <location>
        <position position="283"/>
    </location>
    <ligand>
        <name>Zn(2+)</name>
        <dbReference type="ChEBI" id="CHEBI:29105"/>
        <note>catalytic</note>
    </ligand>
</feature>
<evidence type="ECO:0000313" key="14">
    <source>
        <dbReference type="EMBL" id="OHA71169.1"/>
    </source>
</evidence>
<comment type="similarity">
    <text evidence="1 12">Belongs to the class-II aminoacyl-tRNA synthetase family.</text>
</comment>
<evidence type="ECO:0000256" key="4">
    <source>
        <dbReference type="ARBA" id="ARBA00022723"/>
    </source>
</evidence>
<dbReference type="AlphaFoldDB" id="A0A1G2RFK6"/>
<dbReference type="GO" id="GO:0005737">
    <property type="term" value="C:cytoplasm"/>
    <property type="evidence" value="ECO:0007669"/>
    <property type="project" value="UniProtKB-SubCell"/>
</dbReference>
<dbReference type="HAMAP" id="MF_00184">
    <property type="entry name" value="Thr_tRNA_synth"/>
    <property type="match status" value="1"/>
</dbReference>
<dbReference type="InterPro" id="IPR012947">
    <property type="entry name" value="tRNA_SAD"/>
</dbReference>
<comment type="cofactor">
    <cofactor evidence="12">
        <name>Zn(2+)</name>
        <dbReference type="ChEBI" id="CHEBI:29105"/>
    </cofactor>
    <text evidence="12">Binds 1 zinc ion per subunit.</text>
</comment>
<dbReference type="Gene3D" id="3.30.980.10">
    <property type="entry name" value="Threonyl-trna Synthetase, Chain A, domain 2"/>
    <property type="match status" value="1"/>
</dbReference>
<dbReference type="Gene3D" id="3.30.930.10">
    <property type="entry name" value="Bira Bifunctional Protein, Domain 2"/>
    <property type="match status" value="1"/>
</dbReference>
<evidence type="ECO:0000256" key="8">
    <source>
        <dbReference type="ARBA" id="ARBA00022884"/>
    </source>
</evidence>
<dbReference type="GO" id="GO:0006435">
    <property type="term" value="P:threonyl-tRNA aminoacylation"/>
    <property type="evidence" value="ECO:0007669"/>
    <property type="project" value="UniProtKB-UniRule"/>
</dbReference>
<feature type="domain" description="Aminoacyl-transfer RNA synthetases class-II family profile" evidence="13">
    <location>
        <begin position="215"/>
        <end position="483"/>
    </location>
</feature>
<dbReference type="InterPro" id="IPR018163">
    <property type="entry name" value="Thr/Ala-tRNA-synth_IIc_edit"/>
</dbReference>
<keyword evidence="6 12" id="KW-0862">Zinc</keyword>
<dbReference type="EC" id="6.1.1.3" evidence="12"/>
<dbReference type="Pfam" id="PF00587">
    <property type="entry name" value="tRNA-synt_2b"/>
    <property type="match status" value="1"/>
</dbReference>
<dbReference type="Pfam" id="PF03129">
    <property type="entry name" value="HGTP_anticodon"/>
    <property type="match status" value="1"/>
</dbReference>
<comment type="caution">
    <text evidence="14">The sequence shown here is derived from an EMBL/GenBank/DDBJ whole genome shotgun (WGS) entry which is preliminary data.</text>
</comment>
<keyword evidence="4 12" id="KW-0479">Metal-binding</keyword>
<evidence type="ECO:0000256" key="1">
    <source>
        <dbReference type="ARBA" id="ARBA00008226"/>
    </source>
</evidence>
<dbReference type="InterPro" id="IPR047246">
    <property type="entry name" value="ThrRS_anticodon"/>
</dbReference>
<comment type="subcellular location">
    <subcellularLocation>
        <location evidence="12">Cytoplasm</location>
    </subcellularLocation>
</comment>
<sequence length="587" mass="68120">MVKLKNRMQKNNIENIRHSFAHLTNIAVRKFYPKAQPAIGPAIENGFYQDFGNLNISKEDLPKIEKEIRSIAKQNLTFKKELWPFRKVVDFYKKEKQPYKVQIAKDLVKEKKLTKLGIVRTGDILVDLCRGGHVKNTRELPLDAFKLTHVAGAYWRGDEKNPMLTRVYGLAFAEKKELDEYLAFLEEAKKRDHKRLGQELDLFSFHPEAPGFVFWHPKGMLLRQALMSLHHELHRKAGYQEVSTPILLSEDLWKRSGHWDNYKDNMYFTKIDNRVFAIKPMNCPGTILVYKVRPRSYKELPIRFAEAGEVHRHEPSGTLNGLMRVRAFRQDDTHIFAQPDQVEQEVIDVIRLTLQFYRIIGLKEPHIELSTKPEKYIGSLAMWRKAESTLKKILNDLKIDYKINKGDGAFYGPKIDFHVKDSLGRSWQLGTIQLDFSMSERFDVTYIDKDGRQKRPVIIHRTVIGSIQRFMGVLIEHFAGAFPTWLAPEQVWIVPISDKFLSYAKDVQQRLLKDYPALRVVVKEENETLGKKIREGEVQKIPYLAVVGEKEQAQGTLSPRKRGKGNLGAMKIDAFAKILEKEIKEKN</sequence>
<evidence type="ECO:0000313" key="15">
    <source>
        <dbReference type="Proteomes" id="UP000178613"/>
    </source>
</evidence>